<organism evidence="1 3">
    <name type="scientific">Haloterrigena gelatinilytica</name>
    <dbReference type="NCBI Taxonomy" id="2741724"/>
    <lineage>
        <taxon>Archaea</taxon>
        <taxon>Methanobacteriati</taxon>
        <taxon>Methanobacteriota</taxon>
        <taxon>Stenosarchaea group</taxon>
        <taxon>Halobacteria</taxon>
        <taxon>Halobacteriales</taxon>
        <taxon>Natrialbaceae</taxon>
        <taxon>Haloterrigena</taxon>
    </lineage>
</organism>
<dbReference type="Proteomes" id="UP001016761">
    <property type="component" value="Unassembled WGS sequence"/>
</dbReference>
<protein>
    <submittedName>
        <fullName evidence="1">Helix-turn-helix transcriptional regulator</fullName>
    </submittedName>
</protein>
<dbReference type="OrthoDB" id="290446at2157"/>
<keyword evidence="4" id="KW-1185">Reference proteome</keyword>
<dbReference type="AlphaFoldDB" id="A0A8J8KF12"/>
<sequence length="118" mass="13466">MTTGVDPDTEELLTLLEDEYARTIIVETYREPQSADSLSDACDADPSTVYRRIDRLQERGLLRDQQRLDPNGHHYKVYVASLEHVGIDVTEDGFDVAVEYTEEDAADTFTRLYEEFSG</sequence>
<name>A0A8J8KF12_9EURY</name>
<gene>
    <name evidence="1" type="ORF">HT576_05755</name>
    <name evidence="2" type="ORF">HTZ84_15305</name>
</gene>
<evidence type="ECO:0000313" key="4">
    <source>
        <dbReference type="Proteomes" id="UP001016761"/>
    </source>
</evidence>
<dbReference type="RefSeq" id="WP_174681472.1">
    <property type="nucleotide sequence ID" value="NZ_JABUQZ010000001.1"/>
</dbReference>
<comment type="caution">
    <text evidence="1">The sequence shown here is derived from an EMBL/GenBank/DDBJ whole genome shotgun (WGS) entry which is preliminary data.</text>
</comment>
<dbReference type="Gene3D" id="1.10.10.10">
    <property type="entry name" value="Winged helix-like DNA-binding domain superfamily/Winged helix DNA-binding domain"/>
    <property type="match status" value="1"/>
</dbReference>
<evidence type="ECO:0000313" key="1">
    <source>
        <dbReference type="EMBL" id="NUB90537.1"/>
    </source>
</evidence>
<dbReference type="InterPro" id="IPR036390">
    <property type="entry name" value="WH_DNA-bd_sf"/>
</dbReference>
<evidence type="ECO:0000313" key="2">
    <source>
        <dbReference type="EMBL" id="NUC73652.1"/>
    </source>
</evidence>
<dbReference type="Pfam" id="PF12840">
    <property type="entry name" value="HTH_20"/>
    <property type="match status" value="1"/>
</dbReference>
<proteinExistence type="predicted"/>
<accession>A0A8J8KF12</accession>
<evidence type="ECO:0000313" key="3">
    <source>
        <dbReference type="Proteomes" id="UP000728647"/>
    </source>
</evidence>
<dbReference type="EMBL" id="JABUQZ010000001">
    <property type="protein sequence ID" value="NUC73652.1"/>
    <property type="molecule type" value="Genomic_DNA"/>
</dbReference>
<dbReference type="SUPFAM" id="SSF46785">
    <property type="entry name" value="Winged helix' DNA-binding domain"/>
    <property type="match status" value="1"/>
</dbReference>
<dbReference type="EMBL" id="JABURA010000001">
    <property type="protein sequence ID" value="NUB90537.1"/>
    <property type="molecule type" value="Genomic_DNA"/>
</dbReference>
<reference evidence="1 4" key="1">
    <citation type="submission" date="2020-06" db="EMBL/GenBank/DDBJ databases">
        <title>Haloterrigena sp. nov., an extremely halophilic archaeon isolated from a saline sediment.</title>
        <authorList>
            <person name="Liu B.-B."/>
        </authorList>
    </citation>
    <scope>NUCLEOTIDE SEQUENCE</scope>
    <source>
        <strain evidence="1">SYSU A121-1</strain>
        <strain evidence="2 4">SYSU A558-1</strain>
    </source>
</reference>
<dbReference type="Proteomes" id="UP000728647">
    <property type="component" value="Unassembled WGS sequence"/>
</dbReference>
<dbReference type="InterPro" id="IPR036388">
    <property type="entry name" value="WH-like_DNA-bd_sf"/>
</dbReference>